<feature type="domain" description="WAP" evidence="1">
    <location>
        <begin position="164"/>
        <end position="208"/>
    </location>
</feature>
<proteinExistence type="predicted"/>
<dbReference type="EMBL" id="LR903799">
    <property type="protein sequence ID" value="CAD7252290.1"/>
    <property type="molecule type" value="Genomic_DNA"/>
</dbReference>
<dbReference type="Proteomes" id="UP000677054">
    <property type="component" value="Unassembled WGS sequence"/>
</dbReference>
<dbReference type="GO" id="GO:0019731">
    <property type="term" value="P:antibacterial humoral response"/>
    <property type="evidence" value="ECO:0007669"/>
    <property type="project" value="TreeGrafter"/>
</dbReference>
<keyword evidence="3" id="KW-1185">Reference proteome</keyword>
<evidence type="ECO:0000313" key="3">
    <source>
        <dbReference type="Proteomes" id="UP000677054"/>
    </source>
</evidence>
<gene>
    <name evidence="2" type="ORF">DSTB1V02_LOCUS12048</name>
</gene>
<dbReference type="PROSITE" id="PS51390">
    <property type="entry name" value="WAP"/>
    <property type="match status" value="2"/>
</dbReference>
<dbReference type="InterPro" id="IPR008197">
    <property type="entry name" value="WAP_dom"/>
</dbReference>
<dbReference type="Pfam" id="PF00095">
    <property type="entry name" value="WAP"/>
    <property type="match status" value="2"/>
</dbReference>
<evidence type="ECO:0000313" key="2">
    <source>
        <dbReference type="EMBL" id="CAD7252290.1"/>
    </source>
</evidence>
<dbReference type="InterPro" id="IPR050514">
    <property type="entry name" value="WAP_four-disulfide_core"/>
</dbReference>
<organism evidence="2">
    <name type="scientific">Darwinula stevensoni</name>
    <dbReference type="NCBI Taxonomy" id="69355"/>
    <lineage>
        <taxon>Eukaryota</taxon>
        <taxon>Metazoa</taxon>
        <taxon>Ecdysozoa</taxon>
        <taxon>Arthropoda</taxon>
        <taxon>Crustacea</taxon>
        <taxon>Oligostraca</taxon>
        <taxon>Ostracoda</taxon>
        <taxon>Podocopa</taxon>
        <taxon>Podocopida</taxon>
        <taxon>Darwinulocopina</taxon>
        <taxon>Darwinuloidea</taxon>
        <taxon>Darwinulidae</taxon>
        <taxon>Darwinula</taxon>
    </lineage>
</organism>
<name>A0A7R9FRE6_9CRUS</name>
<dbReference type="AlphaFoldDB" id="A0A7R9FRE6"/>
<dbReference type="SUPFAM" id="SSF57256">
    <property type="entry name" value="Elafin-like"/>
    <property type="match status" value="2"/>
</dbReference>
<dbReference type="GO" id="GO:0004867">
    <property type="term" value="F:serine-type endopeptidase inhibitor activity"/>
    <property type="evidence" value="ECO:0007669"/>
    <property type="project" value="TreeGrafter"/>
</dbReference>
<feature type="non-terminal residue" evidence="2">
    <location>
        <position position="348"/>
    </location>
</feature>
<dbReference type="SMART" id="SM00217">
    <property type="entry name" value="WAP"/>
    <property type="match status" value="2"/>
</dbReference>
<dbReference type="PANTHER" id="PTHR19441">
    <property type="entry name" value="WHEY ACDIC PROTEIN WAP"/>
    <property type="match status" value="1"/>
</dbReference>
<dbReference type="OrthoDB" id="4473401at2759"/>
<dbReference type="Gene3D" id="4.10.75.10">
    <property type="entry name" value="Elafin-like"/>
    <property type="match status" value="2"/>
</dbReference>
<sequence>KNNYPGECPEIEAGICLEECSSHEDCRDSTICCFNGCGHICTPAATSCEEAWCPPEFDCVLSQIICDAMPGLCPEVTHCVPEGHVTCDDMTCVEGYHCIMQEMGCEDCYPYADCVPDILPKRPKIPDHLFRPPPPGTKMNLLQLMAGGRPLQPCSHEFFCDEAKNNYPGECPEIEAGICLEECSSHEDCRDSTICCFNGCGHICTPAATSCEEAWCPPEFDCVLSQIICDAMPGLCPEVTHCVPEGHVTCDDMTCVEGYHCIMQEMGCEDCYPYADCVPDILPKRPKIPDHLFRPPPPGTKMNLLQLMAGGRPLQPVDPRMFQGQKSIIDELAKESRAKFFERVKNKK</sequence>
<dbReference type="PANTHER" id="PTHR19441:SF97">
    <property type="entry name" value="WAP FOUR-DISULFIDE CORE DOMAIN PROTEIN 3"/>
    <property type="match status" value="1"/>
</dbReference>
<protein>
    <recommendedName>
        <fullName evidence="1">WAP domain-containing protein</fullName>
    </recommendedName>
</protein>
<evidence type="ECO:0000259" key="1">
    <source>
        <dbReference type="PROSITE" id="PS51390"/>
    </source>
</evidence>
<dbReference type="GO" id="GO:0045087">
    <property type="term" value="P:innate immune response"/>
    <property type="evidence" value="ECO:0007669"/>
    <property type="project" value="TreeGrafter"/>
</dbReference>
<dbReference type="InterPro" id="IPR036645">
    <property type="entry name" value="Elafin-like_sf"/>
</dbReference>
<dbReference type="EMBL" id="CAJPEV010004282">
    <property type="protein sequence ID" value="CAG0901508.1"/>
    <property type="molecule type" value="Genomic_DNA"/>
</dbReference>
<reference evidence="2" key="1">
    <citation type="submission" date="2020-11" db="EMBL/GenBank/DDBJ databases">
        <authorList>
            <person name="Tran Van P."/>
        </authorList>
    </citation>
    <scope>NUCLEOTIDE SEQUENCE</scope>
</reference>
<accession>A0A7R9FRE6</accession>
<dbReference type="GO" id="GO:0005615">
    <property type="term" value="C:extracellular space"/>
    <property type="evidence" value="ECO:0007669"/>
    <property type="project" value="TreeGrafter"/>
</dbReference>
<feature type="domain" description="WAP" evidence="1">
    <location>
        <begin position="1"/>
        <end position="45"/>
    </location>
</feature>